<reference evidence="1 2" key="1">
    <citation type="submission" date="2019-10" db="EMBL/GenBank/DDBJ databases">
        <title>Extracellular Electron Transfer in a Candidatus Methanoperedens spp. Enrichment Culture.</title>
        <authorList>
            <person name="Berger S."/>
            <person name="Rangel Shaw D."/>
            <person name="Berben T."/>
            <person name="In 'T Zandt M."/>
            <person name="Frank J."/>
            <person name="Reimann J."/>
            <person name="Jetten M.S.M."/>
            <person name="Welte C.U."/>
        </authorList>
    </citation>
    <scope>NUCLEOTIDE SEQUENCE [LARGE SCALE GENOMIC DNA]</scope>
    <source>
        <strain evidence="1">SB12</strain>
    </source>
</reference>
<dbReference type="Gene3D" id="3.30.9.80">
    <property type="match status" value="1"/>
</dbReference>
<dbReference type="SUPFAM" id="SSF51905">
    <property type="entry name" value="FAD/NAD(P)-binding domain"/>
    <property type="match status" value="1"/>
</dbReference>
<proteinExistence type="predicted"/>
<protein>
    <submittedName>
        <fullName evidence="1">Oleate hydratase</fullName>
        <ecNumber evidence="1">4.2.1.53</ecNumber>
    </submittedName>
</protein>
<dbReference type="EC" id="4.2.1.53" evidence="1"/>
<name>A0A833H162_9LEPT</name>
<dbReference type="PANTHER" id="PTHR37417:SF2">
    <property type="entry name" value="67 KDA MYOSIN-CROSS-REACTIVE ANTIGEN FAMILY PROTEIN (AFU_ORTHOLOGUE AFUA_5G09970)"/>
    <property type="match status" value="1"/>
</dbReference>
<evidence type="ECO:0000313" key="1">
    <source>
        <dbReference type="EMBL" id="KAB2932343.1"/>
    </source>
</evidence>
<dbReference type="AlphaFoldDB" id="A0A833H162"/>
<dbReference type="PANTHER" id="PTHR37417">
    <property type="entry name" value="67 KDA MYOSIN-CROSS-REACTIVE ANTIGEN FAMILY PROTEIN (AFU_ORTHOLOGUE AFUA_5G09970)"/>
    <property type="match status" value="1"/>
</dbReference>
<comment type="caution">
    <text evidence="1">The sequence shown here is derived from an EMBL/GenBank/DDBJ whole genome shotgun (WGS) entry which is preliminary data.</text>
</comment>
<dbReference type="NCBIfam" id="NF010584">
    <property type="entry name" value="PRK13977.1"/>
    <property type="match status" value="1"/>
</dbReference>
<dbReference type="GO" id="GO:0050151">
    <property type="term" value="F:oleate hydratase activity"/>
    <property type="evidence" value="ECO:0007669"/>
    <property type="project" value="UniProtKB-EC"/>
</dbReference>
<dbReference type="InterPro" id="IPR036188">
    <property type="entry name" value="FAD/NAD-bd_sf"/>
</dbReference>
<dbReference type="InterPro" id="IPR010354">
    <property type="entry name" value="Oleate_hydratase"/>
</dbReference>
<dbReference type="GO" id="GO:0071949">
    <property type="term" value="F:FAD binding"/>
    <property type="evidence" value="ECO:0007669"/>
    <property type="project" value="InterPro"/>
</dbReference>
<organism evidence="1 2">
    <name type="scientific">Leptonema illini</name>
    <dbReference type="NCBI Taxonomy" id="183"/>
    <lineage>
        <taxon>Bacteria</taxon>
        <taxon>Pseudomonadati</taxon>
        <taxon>Spirochaetota</taxon>
        <taxon>Spirochaetia</taxon>
        <taxon>Leptospirales</taxon>
        <taxon>Leptospiraceae</taxon>
        <taxon>Leptonema</taxon>
    </lineage>
</organism>
<gene>
    <name evidence="1" type="ORF">F9K24_10470</name>
</gene>
<sequence length="525" mass="59342">MATSFGPNSRAYCVGGGIASLSAAFFLIRDARIPPANITILEELPVNGGCLDASGDPAIGYVSRGGRMFEEHYVCMYDMLKDVPFASTSALSSRDDIFFFNQDVVSDARCRLVDSGRQKLDDSSYGLSWRHLLAMTRLLLFAKGKTQKKISDYFPDSFFSTVFWRLWTTSFSFQEWSNADELRRYFLRFIQLLPGFNQFLGIQRTRYNQYDALIEPLQNYLRESGVVFQQSTTVEELSFTDEKRLSVNGIRVRRSGSIESIPVSESDAVFVTLGSMVESSTRGSMRQAAPAPSLPGSSWTLWKSISQSVRRAGNPDVFIENVAETEWVSFTVTQSDPAFFELIERITDNKPGTGGLISFVESGWFLSIVLFHQPFYAAQPEDRYVFWGYGLKPHGTGDLIKKRMVDCNGEEILLELLHHLKFDETEAILSYSNCIPTRMPYITSQFQPRSDNARPQPVSSACSNLAFTGQYVELKDDVVFTVEYSVRSAMTAVYNLFDVKKKIPHVYKGQYHPVVLWNAIKALLR</sequence>
<accession>A0A833H162</accession>
<dbReference type="GO" id="GO:0006631">
    <property type="term" value="P:fatty acid metabolic process"/>
    <property type="evidence" value="ECO:0007669"/>
    <property type="project" value="InterPro"/>
</dbReference>
<keyword evidence="1" id="KW-0456">Lyase</keyword>
<dbReference type="Gene3D" id="3.50.50.60">
    <property type="entry name" value="FAD/NAD(P)-binding domain"/>
    <property type="match status" value="2"/>
</dbReference>
<dbReference type="Proteomes" id="UP000460298">
    <property type="component" value="Unassembled WGS sequence"/>
</dbReference>
<evidence type="ECO:0000313" key="2">
    <source>
        <dbReference type="Proteomes" id="UP000460298"/>
    </source>
</evidence>
<dbReference type="Pfam" id="PF06100">
    <property type="entry name" value="MCRA"/>
    <property type="match status" value="1"/>
</dbReference>
<dbReference type="EMBL" id="WBUI01000009">
    <property type="protein sequence ID" value="KAB2932343.1"/>
    <property type="molecule type" value="Genomic_DNA"/>
</dbReference>